<evidence type="ECO:0008006" key="4">
    <source>
        <dbReference type="Google" id="ProtNLM"/>
    </source>
</evidence>
<dbReference type="EMBL" id="JBHUEM010000024">
    <property type="protein sequence ID" value="MFD1737823.1"/>
    <property type="molecule type" value="Genomic_DNA"/>
</dbReference>
<comment type="caution">
    <text evidence="2">The sequence shown here is derived from an EMBL/GenBank/DDBJ whole genome shotgun (WGS) entry which is preliminary data.</text>
</comment>
<feature type="transmembrane region" description="Helical" evidence="1">
    <location>
        <begin position="12"/>
        <end position="27"/>
    </location>
</feature>
<dbReference type="Proteomes" id="UP001597214">
    <property type="component" value="Unassembled WGS sequence"/>
</dbReference>
<evidence type="ECO:0000256" key="1">
    <source>
        <dbReference type="SAM" id="Phobius"/>
    </source>
</evidence>
<evidence type="ECO:0000313" key="2">
    <source>
        <dbReference type="EMBL" id="MFD1737823.1"/>
    </source>
</evidence>
<reference evidence="3" key="1">
    <citation type="journal article" date="2019" name="Int. J. Syst. Evol. Microbiol.">
        <title>The Global Catalogue of Microorganisms (GCM) 10K type strain sequencing project: providing services to taxonomists for standard genome sequencing and annotation.</title>
        <authorList>
            <consortium name="The Broad Institute Genomics Platform"/>
            <consortium name="The Broad Institute Genome Sequencing Center for Infectious Disease"/>
            <person name="Wu L."/>
            <person name="Ma J."/>
        </authorList>
    </citation>
    <scope>NUCLEOTIDE SEQUENCE [LARGE SCALE GENOMIC DNA]</scope>
    <source>
        <strain evidence="3">CCUG 49339</strain>
    </source>
</reference>
<proteinExistence type="predicted"/>
<sequence>MSSRFQPSCLEPFLILYLFFYGLYMKIRKREGEIQPKKQWTDLKWFWNIVAFGVVHPKINWKNFIQFVIIMMDLLKLAIFRMIEQT</sequence>
<name>A0ABW4LRZ2_9BACI</name>
<keyword evidence="3" id="KW-1185">Reference proteome</keyword>
<gene>
    <name evidence="2" type="ORF">ACFSCX_14900</name>
</gene>
<keyword evidence="1" id="KW-0812">Transmembrane</keyword>
<keyword evidence="1" id="KW-0472">Membrane</keyword>
<evidence type="ECO:0000313" key="3">
    <source>
        <dbReference type="Proteomes" id="UP001597214"/>
    </source>
</evidence>
<keyword evidence="1" id="KW-1133">Transmembrane helix</keyword>
<organism evidence="2 3">
    <name type="scientific">Bacillus salitolerans</name>
    <dbReference type="NCBI Taxonomy" id="1437434"/>
    <lineage>
        <taxon>Bacteria</taxon>
        <taxon>Bacillati</taxon>
        <taxon>Bacillota</taxon>
        <taxon>Bacilli</taxon>
        <taxon>Bacillales</taxon>
        <taxon>Bacillaceae</taxon>
        <taxon>Bacillus</taxon>
    </lineage>
</organism>
<protein>
    <recommendedName>
        <fullName evidence="4">Transposase</fullName>
    </recommendedName>
</protein>
<accession>A0ABW4LRZ2</accession>